<comment type="pathway">
    <text evidence="1 7">Amino-acid biosynthesis; L-proline biosynthesis; L-glutamate 5-semialdehyde from L-glutamate: step 2/2.</text>
</comment>
<dbReference type="NCBIfam" id="NF001221">
    <property type="entry name" value="PRK00197.1"/>
    <property type="match status" value="1"/>
</dbReference>
<dbReference type="EC" id="1.2.1.41" evidence="7"/>
<dbReference type="PROSITE" id="PS01223">
    <property type="entry name" value="PROA"/>
    <property type="match status" value="1"/>
</dbReference>
<dbReference type="PANTHER" id="PTHR11063:SF8">
    <property type="entry name" value="DELTA-1-PYRROLINE-5-CARBOXYLATE SYNTHASE"/>
    <property type="match status" value="1"/>
</dbReference>
<keyword evidence="3 7" id="KW-0641">Proline biosynthesis</keyword>
<keyword evidence="4 7" id="KW-0521">NADP</keyword>
<dbReference type="InterPro" id="IPR012134">
    <property type="entry name" value="Glu-5-SA_DH"/>
</dbReference>
<dbReference type="PIRSF" id="PIRSF000151">
    <property type="entry name" value="GPR"/>
    <property type="match status" value="1"/>
</dbReference>
<organism evidence="9 10">
    <name type="scientific">Aminobacter aminovorans</name>
    <name type="common">Chelatobacter heintzii</name>
    <dbReference type="NCBI Taxonomy" id="83263"/>
    <lineage>
        <taxon>Bacteria</taxon>
        <taxon>Pseudomonadati</taxon>
        <taxon>Pseudomonadota</taxon>
        <taxon>Alphaproteobacteria</taxon>
        <taxon>Hyphomicrobiales</taxon>
        <taxon>Phyllobacteriaceae</taxon>
        <taxon>Aminobacter</taxon>
    </lineage>
</organism>
<dbReference type="UniPathway" id="UPA00098">
    <property type="reaction ID" value="UER00360"/>
</dbReference>
<reference evidence="9 10" key="1">
    <citation type="submission" date="2018-06" db="EMBL/GenBank/DDBJ databases">
        <authorList>
            <consortium name="Pathogen Informatics"/>
            <person name="Doyle S."/>
        </authorList>
    </citation>
    <scope>NUCLEOTIDE SEQUENCE [LARGE SCALE GENOMIC DNA]</scope>
    <source>
        <strain evidence="9 10">NCTC10684</strain>
    </source>
</reference>
<dbReference type="InterPro" id="IPR015590">
    <property type="entry name" value="Aldehyde_DH_dom"/>
</dbReference>
<evidence type="ECO:0000256" key="5">
    <source>
        <dbReference type="ARBA" id="ARBA00023002"/>
    </source>
</evidence>
<dbReference type="RefSeq" id="WP_115730356.1">
    <property type="nucleotide sequence ID" value="NZ_BAAAVY010000010.1"/>
</dbReference>
<dbReference type="SUPFAM" id="SSF53720">
    <property type="entry name" value="ALDH-like"/>
    <property type="match status" value="1"/>
</dbReference>
<comment type="function">
    <text evidence="7">Catalyzes the NADPH-dependent reduction of L-glutamate 5-phosphate into L-glutamate 5-semialdehyde and phosphate. The product spontaneously undergoes cyclization to form 1-pyrroline-5-carboxylate.</text>
</comment>
<dbReference type="Proteomes" id="UP000254701">
    <property type="component" value="Unassembled WGS sequence"/>
</dbReference>
<keyword evidence="7" id="KW-0963">Cytoplasm</keyword>
<dbReference type="CDD" id="cd07079">
    <property type="entry name" value="ALDH_F18-19_ProA-GPR"/>
    <property type="match status" value="1"/>
</dbReference>
<evidence type="ECO:0000313" key="10">
    <source>
        <dbReference type="Proteomes" id="UP000254701"/>
    </source>
</evidence>
<evidence type="ECO:0000313" key="9">
    <source>
        <dbReference type="EMBL" id="SUU87928.1"/>
    </source>
</evidence>
<evidence type="ECO:0000256" key="6">
    <source>
        <dbReference type="ARBA" id="ARBA00049024"/>
    </source>
</evidence>
<evidence type="ECO:0000256" key="3">
    <source>
        <dbReference type="ARBA" id="ARBA00022650"/>
    </source>
</evidence>
<comment type="similarity">
    <text evidence="7">Belongs to the gamma-glutamyl phosphate reductase family.</text>
</comment>
<protein>
    <recommendedName>
        <fullName evidence="7">Gamma-glutamyl phosphate reductase</fullName>
        <shortName evidence="7">GPR</shortName>
        <ecNumber evidence="7">1.2.1.41</ecNumber>
    </recommendedName>
    <alternativeName>
        <fullName evidence="7">Glutamate-5-semialdehyde dehydrogenase</fullName>
    </alternativeName>
    <alternativeName>
        <fullName evidence="7">Glutamyl-gamma-semialdehyde dehydrogenase</fullName>
        <shortName evidence="7">GSA dehydrogenase</shortName>
    </alternativeName>
</protein>
<dbReference type="GO" id="GO:0004350">
    <property type="term" value="F:glutamate-5-semialdehyde dehydrogenase activity"/>
    <property type="evidence" value="ECO:0007669"/>
    <property type="project" value="UniProtKB-UniRule"/>
</dbReference>
<dbReference type="Gene3D" id="3.40.309.10">
    <property type="entry name" value="Aldehyde Dehydrogenase, Chain A, domain 2"/>
    <property type="match status" value="1"/>
</dbReference>
<feature type="domain" description="Aldehyde dehydrogenase" evidence="8">
    <location>
        <begin position="11"/>
        <end position="299"/>
    </location>
</feature>
<dbReference type="InterPro" id="IPR016161">
    <property type="entry name" value="Ald_DH/histidinol_DH"/>
</dbReference>
<dbReference type="GO" id="GO:0055129">
    <property type="term" value="P:L-proline biosynthetic process"/>
    <property type="evidence" value="ECO:0007669"/>
    <property type="project" value="UniProtKB-UniRule"/>
</dbReference>
<dbReference type="OrthoDB" id="9809970at2"/>
<comment type="subcellular location">
    <subcellularLocation>
        <location evidence="7">Cytoplasm</location>
    </subcellularLocation>
</comment>
<dbReference type="Pfam" id="PF00171">
    <property type="entry name" value="Aldedh"/>
    <property type="match status" value="1"/>
</dbReference>
<dbReference type="PANTHER" id="PTHR11063">
    <property type="entry name" value="GLUTAMATE SEMIALDEHYDE DEHYDROGENASE"/>
    <property type="match status" value="1"/>
</dbReference>
<proteinExistence type="inferred from homology"/>
<dbReference type="EMBL" id="UFSM01000001">
    <property type="protein sequence ID" value="SUU87928.1"/>
    <property type="molecule type" value="Genomic_DNA"/>
</dbReference>
<gene>
    <name evidence="9" type="primary">proA_2</name>
    <name evidence="7" type="synonym">proA</name>
    <name evidence="9" type="ORF">NCTC10684_01132</name>
</gene>
<dbReference type="AlphaFoldDB" id="A0A380WGS5"/>
<comment type="catalytic activity">
    <reaction evidence="6 7">
        <text>L-glutamate 5-semialdehyde + phosphate + NADP(+) = L-glutamyl 5-phosphate + NADPH + H(+)</text>
        <dbReference type="Rhea" id="RHEA:19541"/>
        <dbReference type="ChEBI" id="CHEBI:15378"/>
        <dbReference type="ChEBI" id="CHEBI:43474"/>
        <dbReference type="ChEBI" id="CHEBI:57783"/>
        <dbReference type="ChEBI" id="CHEBI:58066"/>
        <dbReference type="ChEBI" id="CHEBI:58274"/>
        <dbReference type="ChEBI" id="CHEBI:58349"/>
        <dbReference type="EC" id="1.2.1.41"/>
    </reaction>
</comment>
<dbReference type="GO" id="GO:0005737">
    <property type="term" value="C:cytoplasm"/>
    <property type="evidence" value="ECO:0007669"/>
    <property type="project" value="UniProtKB-SubCell"/>
</dbReference>
<dbReference type="InterPro" id="IPR016163">
    <property type="entry name" value="Ald_DH_C"/>
</dbReference>
<keyword evidence="2 7" id="KW-0028">Amino-acid biosynthesis</keyword>
<dbReference type="HAMAP" id="MF_00412">
    <property type="entry name" value="ProA"/>
    <property type="match status" value="1"/>
</dbReference>
<dbReference type="InterPro" id="IPR020593">
    <property type="entry name" value="G-glutamylP_reductase_CS"/>
</dbReference>
<sequence length="428" mass="45645">MLKAHEKSHEDTARLMTEIGRKARAAARPLAIAKAERKHAALIGMAEATIRRQDEILDANAIDVKNGEEAGLSGSFMDRLKLTSGRIRDMADGIRAIAELKDPVGEVIASWDRPNGLHIERVRTPLGVIGVIYESRPNVTADAGALCLKAGNPVILRGGSDSLNSSLAIHACLVEGLKAANLPEDAIQLVPVADRAAVGEMLKGLSGNLDVIIPRGGKSLVERVQTEARVPVFAHLEGICHLYIDKSAELDMAVGLTVNAKMRRTGICGAAETLLVDRAVAATHLVPVLEALRKAGCEIHADEDVLAVFTDAKPATDADWVTEYLDAIISVKLVDGVSGAIEHIETFSSHHTEAIVAEDAKAVERFFNEIDSAILLHNASTQFADGGEFGMGAEIGIATGKMHARGPVGVEQLTSFKYRVRGNGQLRP</sequence>
<evidence type="ECO:0000256" key="7">
    <source>
        <dbReference type="HAMAP-Rule" id="MF_00412"/>
    </source>
</evidence>
<dbReference type="Gene3D" id="3.40.605.10">
    <property type="entry name" value="Aldehyde Dehydrogenase, Chain A, domain 1"/>
    <property type="match status" value="1"/>
</dbReference>
<evidence type="ECO:0000256" key="1">
    <source>
        <dbReference type="ARBA" id="ARBA00004985"/>
    </source>
</evidence>
<evidence type="ECO:0000256" key="2">
    <source>
        <dbReference type="ARBA" id="ARBA00022605"/>
    </source>
</evidence>
<name>A0A380WGS5_AMIAI</name>
<keyword evidence="5 7" id="KW-0560">Oxidoreductase</keyword>
<dbReference type="GO" id="GO:0050661">
    <property type="term" value="F:NADP binding"/>
    <property type="evidence" value="ECO:0007669"/>
    <property type="project" value="InterPro"/>
</dbReference>
<dbReference type="InterPro" id="IPR016162">
    <property type="entry name" value="Ald_DH_N"/>
</dbReference>
<accession>A0A380WGS5</accession>
<evidence type="ECO:0000256" key="4">
    <source>
        <dbReference type="ARBA" id="ARBA00022857"/>
    </source>
</evidence>
<dbReference type="FunFam" id="3.40.309.10:FF:000006">
    <property type="entry name" value="Gamma-glutamyl phosphate reductase"/>
    <property type="match status" value="1"/>
</dbReference>
<dbReference type="NCBIfam" id="TIGR00407">
    <property type="entry name" value="proA"/>
    <property type="match status" value="1"/>
</dbReference>
<evidence type="ECO:0000259" key="8">
    <source>
        <dbReference type="Pfam" id="PF00171"/>
    </source>
</evidence>
<dbReference type="InterPro" id="IPR000965">
    <property type="entry name" value="GPR_dom"/>
</dbReference>